<protein>
    <submittedName>
        <fullName evidence="2">Uncharacterized protein</fullName>
    </submittedName>
</protein>
<gene>
    <name evidence="2" type="ORF">UW78_C0013G0005</name>
</gene>
<feature type="region of interest" description="Disordered" evidence="1">
    <location>
        <begin position="1"/>
        <end position="54"/>
    </location>
</feature>
<comment type="caution">
    <text evidence="2">The sequence shown here is derived from an EMBL/GenBank/DDBJ whole genome shotgun (WGS) entry which is preliminary data.</text>
</comment>
<dbReference type="AlphaFoldDB" id="A0A0G1KCE4"/>
<accession>A0A0G1KCE4</accession>
<evidence type="ECO:0000313" key="2">
    <source>
        <dbReference type="EMBL" id="KKT81268.1"/>
    </source>
</evidence>
<reference evidence="2 3" key="1">
    <citation type="journal article" date="2015" name="Nature">
        <title>rRNA introns, odd ribosomes, and small enigmatic genomes across a large radiation of phyla.</title>
        <authorList>
            <person name="Brown C.T."/>
            <person name="Hug L.A."/>
            <person name="Thomas B.C."/>
            <person name="Sharon I."/>
            <person name="Castelle C.J."/>
            <person name="Singh A."/>
            <person name="Wilkins M.J."/>
            <person name="Williams K.H."/>
            <person name="Banfield J.F."/>
        </authorList>
    </citation>
    <scope>NUCLEOTIDE SEQUENCE [LARGE SCALE GENOMIC DNA]</scope>
</reference>
<feature type="compositionally biased region" description="Basic and acidic residues" evidence="1">
    <location>
        <begin position="32"/>
        <end position="42"/>
    </location>
</feature>
<feature type="region of interest" description="Disordered" evidence="1">
    <location>
        <begin position="66"/>
        <end position="88"/>
    </location>
</feature>
<evidence type="ECO:0000256" key="1">
    <source>
        <dbReference type="SAM" id="MobiDB-lite"/>
    </source>
</evidence>
<organism evidence="2 3">
    <name type="scientific">Candidatus Azambacteria bacterium GW2011_GWA1_44_9</name>
    <dbReference type="NCBI Taxonomy" id="1618610"/>
    <lineage>
        <taxon>Bacteria</taxon>
        <taxon>Candidatus Azamiibacteriota</taxon>
    </lineage>
</organism>
<dbReference type="EMBL" id="LCJQ01000013">
    <property type="protein sequence ID" value="KKT81268.1"/>
    <property type="molecule type" value="Genomic_DNA"/>
</dbReference>
<sequence length="168" mass="19184">MDDTAQQPQVSVDPKKDLDDLTKNPTPSLAQEVRELEKKEPPNEFQGMYDQGGGFKERLEAISSSFRAGEQESRRVEVAEEIPTSPELEPEVEGYIEKVEKDPELMKKLADDYVKTVGMQSANPQNPKVQIPLTDDQIKDGLHHKVWEAIRWLAEWCSRQLKILSTKH</sequence>
<proteinExistence type="predicted"/>
<dbReference type="Proteomes" id="UP000034595">
    <property type="component" value="Unassembled WGS sequence"/>
</dbReference>
<feature type="compositionally biased region" description="Basic and acidic residues" evidence="1">
    <location>
        <begin position="69"/>
        <end position="78"/>
    </location>
</feature>
<feature type="compositionally biased region" description="Polar residues" evidence="1">
    <location>
        <begin position="1"/>
        <end position="10"/>
    </location>
</feature>
<feature type="compositionally biased region" description="Basic and acidic residues" evidence="1">
    <location>
        <begin position="13"/>
        <end position="22"/>
    </location>
</feature>
<name>A0A0G1KCE4_9BACT</name>
<evidence type="ECO:0000313" key="3">
    <source>
        <dbReference type="Proteomes" id="UP000034595"/>
    </source>
</evidence>